<dbReference type="Pfam" id="PF14661">
    <property type="entry name" value="HAUS6_N"/>
    <property type="match status" value="1"/>
</dbReference>
<feature type="region of interest" description="Disordered" evidence="2">
    <location>
        <begin position="508"/>
        <end position="527"/>
    </location>
</feature>
<dbReference type="AlphaFoldDB" id="A0AAD4IDN1"/>
<evidence type="ECO:0000259" key="3">
    <source>
        <dbReference type="Pfam" id="PF14661"/>
    </source>
</evidence>
<dbReference type="InterPro" id="IPR028163">
    <property type="entry name" value="HAUS_6_N"/>
</dbReference>
<keyword evidence="5" id="KW-1185">Reference proteome</keyword>
<feature type="domain" description="HAUS augmin-like complex subunit 6 N-terminal" evidence="3">
    <location>
        <begin position="45"/>
        <end position="261"/>
    </location>
</feature>
<dbReference type="GO" id="GO:0008017">
    <property type="term" value="F:microtubule binding"/>
    <property type="evidence" value="ECO:0007669"/>
    <property type="project" value="TreeGrafter"/>
</dbReference>
<feature type="compositionally biased region" description="Acidic residues" evidence="2">
    <location>
        <begin position="787"/>
        <end position="796"/>
    </location>
</feature>
<accession>A0AAD4IDN1</accession>
<organism evidence="4 5">
    <name type="scientific">Alternaria panax</name>
    <dbReference type="NCBI Taxonomy" id="48097"/>
    <lineage>
        <taxon>Eukaryota</taxon>
        <taxon>Fungi</taxon>
        <taxon>Dikarya</taxon>
        <taxon>Ascomycota</taxon>
        <taxon>Pezizomycotina</taxon>
        <taxon>Dothideomycetes</taxon>
        <taxon>Pleosporomycetidae</taxon>
        <taxon>Pleosporales</taxon>
        <taxon>Pleosporineae</taxon>
        <taxon>Pleosporaceae</taxon>
        <taxon>Alternaria</taxon>
        <taxon>Alternaria sect. Panax</taxon>
    </lineage>
</organism>
<dbReference type="EMBL" id="JAANER010000003">
    <property type="protein sequence ID" value="KAG9192511.1"/>
    <property type="molecule type" value="Genomic_DNA"/>
</dbReference>
<feature type="compositionally biased region" description="Low complexity" evidence="2">
    <location>
        <begin position="1"/>
        <end position="16"/>
    </location>
</feature>
<evidence type="ECO:0000256" key="1">
    <source>
        <dbReference type="SAM" id="Coils"/>
    </source>
</evidence>
<evidence type="ECO:0000256" key="2">
    <source>
        <dbReference type="SAM" id="MobiDB-lite"/>
    </source>
</evidence>
<feature type="compositionally biased region" description="Basic and acidic residues" evidence="2">
    <location>
        <begin position="661"/>
        <end position="673"/>
    </location>
</feature>
<feature type="compositionally biased region" description="Basic and acidic residues" evidence="2">
    <location>
        <begin position="513"/>
        <end position="525"/>
    </location>
</feature>
<feature type="compositionally biased region" description="Basic residues" evidence="2">
    <location>
        <begin position="809"/>
        <end position="818"/>
    </location>
</feature>
<dbReference type="GO" id="GO:0070652">
    <property type="term" value="C:HAUS complex"/>
    <property type="evidence" value="ECO:0007669"/>
    <property type="project" value="InterPro"/>
</dbReference>
<protein>
    <recommendedName>
        <fullName evidence="3">HAUS augmin-like complex subunit 6 N-terminal domain-containing protein</fullName>
    </recommendedName>
</protein>
<feature type="compositionally biased region" description="Pro residues" evidence="2">
    <location>
        <begin position="640"/>
        <end position="653"/>
    </location>
</feature>
<feature type="coiled-coil region" evidence="1">
    <location>
        <begin position="322"/>
        <end position="349"/>
    </location>
</feature>
<comment type="caution">
    <text evidence="4">The sequence shown here is derived from an EMBL/GenBank/DDBJ whole genome shotgun (WGS) entry which is preliminary data.</text>
</comment>
<dbReference type="PANTHER" id="PTHR16151:SF2">
    <property type="entry name" value="HAUS AUGMIN-LIKE COMPLEX SUBUNIT 6"/>
    <property type="match status" value="1"/>
</dbReference>
<feature type="region of interest" description="Disordered" evidence="2">
    <location>
        <begin position="629"/>
        <end position="740"/>
    </location>
</feature>
<keyword evidence="1" id="KW-0175">Coiled coil</keyword>
<evidence type="ECO:0000313" key="5">
    <source>
        <dbReference type="Proteomes" id="UP001199106"/>
    </source>
</evidence>
<dbReference type="PANTHER" id="PTHR16151">
    <property type="entry name" value="HAUS AUGMIN-LIKE COMPLEX SUBUNIT 6"/>
    <property type="match status" value="1"/>
</dbReference>
<dbReference type="InterPro" id="IPR026797">
    <property type="entry name" value="HAUS_6"/>
</dbReference>
<name>A0AAD4IDN1_9PLEO</name>
<evidence type="ECO:0000313" key="4">
    <source>
        <dbReference type="EMBL" id="KAG9192511.1"/>
    </source>
</evidence>
<feature type="region of interest" description="Disordered" evidence="2">
    <location>
        <begin position="1"/>
        <end position="33"/>
    </location>
</feature>
<dbReference type="GO" id="GO:0051225">
    <property type="term" value="P:spindle assembly"/>
    <property type="evidence" value="ECO:0007669"/>
    <property type="project" value="InterPro"/>
</dbReference>
<feature type="compositionally biased region" description="Basic and acidic residues" evidence="2">
    <location>
        <begin position="713"/>
        <end position="734"/>
    </location>
</feature>
<sequence>MSRPPSTASTATTATTNGHSRTMSAKTIPKPQAVNPISTPDIRLFVTNLRLLDLDLRPDWPGIMVQTFSAKNADQRQRIGGTEWALFRLFEIWDPNETAQKLQPFFPPLEPLQSLNLRAALFRCLNELKKNGVLGRESVLRKTMLDECKGEKFYEILAIFSNAVLKKVLEARDGGHRDAAVARRLATAPMLSGEQQRSLLPLAIAHKASLVNVLRRKEEKRKQYMEFHGLLDKKAEDINRRIRKTKDTPRAQKPAVPPKEANAVKKQLEDNWIGDQKWLDVMLRGDNVQAEDAFLNSRFDKVLHMVEKGRNLEEVAPETGLLENLQARVQEQQERLQKWKAFHEELQRDESRKETLENGQAAVPVKEFRFDDHSQYQLPSAKHVIEFAKIRRPAMRAEFQDILSDMDSELARAATARTSTRPTIIHHRSTSSIKTARPPLLTRKSTQAEAIRKAPIVPAKPVKLQSPSRPNSLDQIPILPRPSRHIASTVTPSVDSEATLIGHTSALSTATSYRDESPTQVRHESTPVLERTLSVSEPIIANSSPEATKTIATHSERGAEMPDDLPEASAERISERPIPTFDPPEVDAEEALADQIIDSIGNATPSPVKKPQPRMSLSLIERTRMTMARTQSYESVPESPDLPLPSMGPPPIPSITEDEDGDRRATLAERTRLTMETIQSRPRLSESDTAKKEKRKSSSSRSSLFPVNQFDTPRTRKSIESLEQARSESIERTPTEQLFSDEIDYDRVFKSRPRIATSPVWSPDGAAGGQEGYDDEDPDGVTGIDLGDVDQDDDGEDRFKETWMDSPSHKRGMRSVKY</sequence>
<proteinExistence type="predicted"/>
<reference evidence="4" key="1">
    <citation type="submission" date="2021-07" db="EMBL/GenBank/DDBJ databases">
        <title>Genome Resource of American Ginseng Black Spot Pathogen Alternaria panax.</title>
        <authorList>
            <person name="Qiu C."/>
            <person name="Wang W."/>
            <person name="Liu Z."/>
        </authorList>
    </citation>
    <scope>NUCLEOTIDE SEQUENCE</scope>
    <source>
        <strain evidence="4">BNCC115425</strain>
    </source>
</reference>
<gene>
    <name evidence="4" type="ORF">G6011_11245</name>
</gene>
<feature type="region of interest" description="Disordered" evidence="2">
    <location>
        <begin position="755"/>
        <end position="818"/>
    </location>
</feature>
<dbReference type="GO" id="GO:1990498">
    <property type="term" value="C:mitotic spindle microtubule"/>
    <property type="evidence" value="ECO:0007669"/>
    <property type="project" value="TreeGrafter"/>
</dbReference>
<dbReference type="Proteomes" id="UP001199106">
    <property type="component" value="Unassembled WGS sequence"/>
</dbReference>